<evidence type="ECO:0000256" key="1">
    <source>
        <dbReference type="ARBA" id="ARBA00004430"/>
    </source>
</evidence>
<organism evidence="3 4">
    <name type="scientific">Chlorella sorokiniana</name>
    <name type="common">Freshwater green alga</name>
    <dbReference type="NCBI Taxonomy" id="3076"/>
    <lineage>
        <taxon>Eukaryota</taxon>
        <taxon>Viridiplantae</taxon>
        <taxon>Chlorophyta</taxon>
        <taxon>core chlorophytes</taxon>
        <taxon>Trebouxiophyceae</taxon>
        <taxon>Chlorellales</taxon>
        <taxon>Chlorellaceae</taxon>
        <taxon>Chlorella clade</taxon>
        <taxon>Chlorella</taxon>
    </lineage>
</organism>
<evidence type="ECO:0000313" key="4">
    <source>
        <dbReference type="Proteomes" id="UP000239899"/>
    </source>
</evidence>
<dbReference type="EMBL" id="LHPG02000008">
    <property type="protein sequence ID" value="PRW56618.1"/>
    <property type="molecule type" value="Genomic_DNA"/>
</dbReference>
<dbReference type="SUPFAM" id="SSF52047">
    <property type="entry name" value="RNI-like"/>
    <property type="match status" value="1"/>
</dbReference>
<evidence type="ECO:0000313" key="3">
    <source>
        <dbReference type="EMBL" id="PRW56618.1"/>
    </source>
</evidence>
<dbReference type="Gene3D" id="3.80.10.10">
    <property type="entry name" value="Ribonuclease Inhibitor"/>
    <property type="match status" value="2"/>
</dbReference>
<dbReference type="GO" id="GO:0005930">
    <property type="term" value="C:axoneme"/>
    <property type="evidence" value="ECO:0007669"/>
    <property type="project" value="UniProtKB-SubCell"/>
</dbReference>
<feature type="region of interest" description="Disordered" evidence="2">
    <location>
        <begin position="159"/>
        <end position="178"/>
    </location>
</feature>
<dbReference type="Proteomes" id="UP000239899">
    <property type="component" value="Unassembled WGS sequence"/>
</dbReference>
<evidence type="ECO:0000256" key="2">
    <source>
        <dbReference type="SAM" id="MobiDB-lite"/>
    </source>
</evidence>
<dbReference type="OrthoDB" id="10667574at2759"/>
<dbReference type="InterPro" id="IPR032675">
    <property type="entry name" value="LRR_dom_sf"/>
</dbReference>
<comment type="subcellular location">
    <subcellularLocation>
        <location evidence="1">Cytoplasm</location>
        <location evidence="1">Cytoskeleton</location>
        <location evidence="1">Cilium axoneme</location>
    </subcellularLocation>
</comment>
<sequence length="692" mass="71397">MSGVASSAVQSALELASGILNMVQLLHEAAAEQGHGSDEAFVSQAAPLTAALEAAEKSPPGGSAALELVQRVQPLLAPAAALAPLLREHWAQPEQAAADRLALARAAAARSCAYLRCANLGGEGGPAAGQGVGSQRCSALERSTSDAPSAAHRLDAEQQLAPTSGGSASASGGGAAPAASADGFPVTASIHDLPDELLSRCLVEAGRQCGRPAAVSRRFRRLYLGAPVLWREITIEPGPNVVRLGVWGLTAWRLAKATLLRRTAGMARSVSLRSAGPEPGEPPGMWQLVGAAMGSLLGSLPSPALESLDIRVWQLAVDGPPGAALASLPALKKLCIGPNIGTRDEAGLFNLSFLAGPLPGLAQLEDLHLMGQSLPLSVAAALSSLRQLSALRIATAQPLPNGLAGSLQEHRLPALQVLVLQEARSTAEGMVMPVPHFALEALAYLEFGASRIQVPAIPGHSNVATSWPRGGQEGHVSLQMYECTCCNGRTVTLGAVCMPHSAPLLSLVWAVGAGTGQMNHLELNDCHLTAAAVRITLPPSAPEHLHTFAFRRLRALVLSDCWPVDAEAEGLGEALSLAPHLTSLSMNDCNLAQLPAGPYLAGLESLSTCGNSLTSLPPALAAASRLTGLDLSGNPLEFSPSAEAVLLSLAALGDLGLWLTPVDAEALSSLRQSAPHLHIRTTHPSSEEEEDS</sequence>
<accession>A0A2P6TRD4</accession>
<feature type="compositionally biased region" description="Low complexity" evidence="2">
    <location>
        <begin position="161"/>
        <end position="178"/>
    </location>
</feature>
<comment type="caution">
    <text evidence="3">The sequence shown here is derived from an EMBL/GenBank/DDBJ whole genome shotgun (WGS) entry which is preliminary data.</text>
</comment>
<name>A0A2P6TRD4_CHLSO</name>
<dbReference type="AlphaFoldDB" id="A0A2P6TRD4"/>
<keyword evidence="4" id="KW-1185">Reference proteome</keyword>
<gene>
    <name evidence="3" type="ORF">C2E21_4656</name>
</gene>
<reference evidence="3 4" key="1">
    <citation type="journal article" date="2018" name="Plant J.">
        <title>Genome sequences of Chlorella sorokiniana UTEX 1602 and Micractinium conductrix SAG 241.80: implications to maltose excretion by a green alga.</title>
        <authorList>
            <person name="Arriola M.B."/>
            <person name="Velmurugan N."/>
            <person name="Zhang Y."/>
            <person name="Plunkett M.H."/>
            <person name="Hondzo H."/>
            <person name="Barney B.M."/>
        </authorList>
    </citation>
    <scope>NUCLEOTIDE SEQUENCE [LARGE SCALE GENOMIC DNA]</scope>
    <source>
        <strain evidence="4">UTEX 1602</strain>
    </source>
</reference>
<proteinExistence type="predicted"/>
<protein>
    <submittedName>
        <fullName evidence="3">L domain</fullName>
    </submittedName>
</protein>